<feature type="signal peptide" evidence="1">
    <location>
        <begin position="1"/>
        <end position="28"/>
    </location>
</feature>
<reference evidence="2 3" key="1">
    <citation type="submission" date="2019-04" db="EMBL/GenBank/DDBJ databases">
        <authorList>
            <person name="Van Vliet M D."/>
        </authorList>
    </citation>
    <scope>NUCLEOTIDE SEQUENCE [LARGE SCALE GENOMIC DNA]</scope>
    <source>
        <strain evidence="2 3">F21</strain>
    </source>
</reference>
<keyword evidence="3" id="KW-1185">Reference proteome</keyword>
<organism evidence="2 3">
    <name type="scientific">Pontiella sulfatireligans</name>
    <dbReference type="NCBI Taxonomy" id="2750658"/>
    <lineage>
        <taxon>Bacteria</taxon>
        <taxon>Pseudomonadati</taxon>
        <taxon>Kiritimatiellota</taxon>
        <taxon>Kiritimatiellia</taxon>
        <taxon>Kiritimatiellales</taxon>
        <taxon>Pontiellaceae</taxon>
        <taxon>Pontiella</taxon>
    </lineage>
</organism>
<sequence>MKNRLFPSRLTPGLFLGLALLSGLGATASPPNLVVIFVDDMGYGDSLKEFADECLAHCSEWRAKKDDIGKKAMESQKWHLDKSRWIRAWDPSSYKPQR</sequence>
<gene>
    <name evidence="2" type="ORF">SCARR_03966</name>
</gene>
<dbReference type="EMBL" id="CAAHFH010000002">
    <property type="protein sequence ID" value="VGO21886.1"/>
    <property type="molecule type" value="Genomic_DNA"/>
</dbReference>
<feature type="chain" id="PRO_5041378990" description="Arylsulfatase" evidence="1">
    <location>
        <begin position="29"/>
        <end position="98"/>
    </location>
</feature>
<protein>
    <recommendedName>
        <fullName evidence="4">Arylsulfatase</fullName>
    </recommendedName>
</protein>
<dbReference type="Proteomes" id="UP000346198">
    <property type="component" value="Unassembled WGS sequence"/>
</dbReference>
<proteinExistence type="predicted"/>
<dbReference type="AlphaFoldDB" id="A0A6C2USJ2"/>
<keyword evidence="1" id="KW-0732">Signal</keyword>
<dbReference type="RefSeq" id="WP_136063318.1">
    <property type="nucleotide sequence ID" value="NZ_CAAHFH010000002.1"/>
</dbReference>
<evidence type="ECO:0000313" key="3">
    <source>
        <dbReference type="Proteomes" id="UP000346198"/>
    </source>
</evidence>
<evidence type="ECO:0000256" key="1">
    <source>
        <dbReference type="SAM" id="SignalP"/>
    </source>
</evidence>
<accession>A0A6C2USJ2</accession>
<evidence type="ECO:0008006" key="4">
    <source>
        <dbReference type="Google" id="ProtNLM"/>
    </source>
</evidence>
<name>A0A6C2USJ2_9BACT</name>
<evidence type="ECO:0000313" key="2">
    <source>
        <dbReference type="EMBL" id="VGO21886.1"/>
    </source>
</evidence>